<dbReference type="InterPro" id="IPR011990">
    <property type="entry name" value="TPR-like_helical_dom_sf"/>
</dbReference>
<dbReference type="EMBL" id="QAYE01000018">
    <property type="protein sequence ID" value="PTW43570.1"/>
    <property type="molecule type" value="Genomic_DNA"/>
</dbReference>
<comment type="similarity">
    <text evidence="1">Belongs to the UPF0162 family.</text>
</comment>
<dbReference type="Pfam" id="PF13369">
    <property type="entry name" value="Transglut_core2"/>
    <property type="match status" value="1"/>
</dbReference>
<reference evidence="3 4" key="1">
    <citation type="submission" date="2018-04" db="EMBL/GenBank/DDBJ databases">
        <title>Genomic Encyclopedia of Type Strains, Phase III (KMG-III): the genomes of soil and plant-associated and newly described type strains.</title>
        <authorList>
            <person name="Whitman W."/>
        </authorList>
    </citation>
    <scope>NUCLEOTIDE SEQUENCE [LARGE SCALE GENOMIC DNA]</scope>
    <source>
        <strain evidence="3 4">MA-olki</strain>
    </source>
</reference>
<dbReference type="PANTHER" id="PTHR31350">
    <property type="entry name" value="SI:DKEY-261L7.2"/>
    <property type="match status" value="1"/>
</dbReference>
<organism evidence="3 4">
    <name type="scientific">Sphingomonas faeni</name>
    <dbReference type="NCBI Taxonomy" id="185950"/>
    <lineage>
        <taxon>Bacteria</taxon>
        <taxon>Pseudomonadati</taxon>
        <taxon>Pseudomonadota</taxon>
        <taxon>Alphaproteobacteria</taxon>
        <taxon>Sphingomonadales</taxon>
        <taxon>Sphingomonadaceae</taxon>
        <taxon>Sphingomonas</taxon>
    </lineage>
</organism>
<dbReference type="InterPro" id="IPR032698">
    <property type="entry name" value="SirB1_N"/>
</dbReference>
<dbReference type="AlphaFoldDB" id="A0A2T5TWC7"/>
<evidence type="ECO:0000313" key="3">
    <source>
        <dbReference type="EMBL" id="PTW43570.1"/>
    </source>
</evidence>
<proteinExistence type="inferred from homology"/>
<accession>A0A2T5TWC7</accession>
<dbReference type="Gene3D" id="1.25.40.10">
    <property type="entry name" value="Tetratricopeptide repeat domain"/>
    <property type="match status" value="1"/>
</dbReference>
<dbReference type="OrthoDB" id="232498at2"/>
<dbReference type="PANTHER" id="PTHR31350:SF21">
    <property type="entry name" value="F-BOX ONLY PROTEIN 21"/>
    <property type="match status" value="1"/>
</dbReference>
<protein>
    <submittedName>
        <fullName evidence="3">Regulator of sirC expression with transglutaminase-like and TPR domain</fullName>
    </submittedName>
</protein>
<dbReference type="RefSeq" id="WP_107955985.1">
    <property type="nucleotide sequence ID" value="NZ_QAYE01000018.1"/>
</dbReference>
<name>A0A2T5TWC7_9SPHN</name>
<sequence length="269" mass="29049">MTNSILHLGLMEDGEIELDLAALELAALDHPGVDLDEYLDELTDMEIALRGADGDAVSSVAQAQALSSVMVEEFGFSGDRTHYDDPQNADLIAVVDRRLGLPISLSILYVAIARRLGWSAMPLNTPGHVLVRLGDASDALIIDPFNDGRIVAPEQVEALLEQMTGQARFSDGMLPLSNRSALVRLLLNQATRAEQAGDPARALVLYDRMTIVAPTHAHGWWERARLQLVAGDVAGARSSLSAMLEITRDDDLRLQVSAALDALPRPTPS</sequence>
<gene>
    <name evidence="3" type="ORF">C8J25_11811</name>
</gene>
<evidence type="ECO:0000256" key="1">
    <source>
        <dbReference type="ARBA" id="ARBA00007100"/>
    </source>
</evidence>
<evidence type="ECO:0000313" key="4">
    <source>
        <dbReference type="Proteomes" id="UP000244013"/>
    </source>
</evidence>
<comment type="caution">
    <text evidence="3">The sequence shown here is derived from an EMBL/GenBank/DDBJ whole genome shotgun (WGS) entry which is preliminary data.</text>
</comment>
<dbReference type="SUPFAM" id="SSF48452">
    <property type="entry name" value="TPR-like"/>
    <property type="match status" value="1"/>
</dbReference>
<dbReference type="Proteomes" id="UP000244013">
    <property type="component" value="Unassembled WGS sequence"/>
</dbReference>
<evidence type="ECO:0000259" key="2">
    <source>
        <dbReference type="Pfam" id="PF13369"/>
    </source>
</evidence>
<dbReference type="GeneID" id="91007838"/>
<feature type="domain" description="Protein SirB1 N-terminal" evidence="2">
    <location>
        <begin position="37"/>
        <end position="186"/>
    </location>
</feature>